<dbReference type="PANTHER" id="PTHR11527">
    <property type="entry name" value="HEAT-SHOCK PROTEIN 20 FAMILY MEMBER"/>
    <property type="match status" value="1"/>
</dbReference>
<dbReference type="CDD" id="cd06464">
    <property type="entry name" value="ACD_sHsps-like"/>
    <property type="match status" value="1"/>
</dbReference>
<evidence type="ECO:0000259" key="1">
    <source>
        <dbReference type="PROSITE" id="PS01031"/>
    </source>
</evidence>
<evidence type="ECO:0000313" key="2">
    <source>
        <dbReference type="EMBL" id="VAW59719.1"/>
    </source>
</evidence>
<dbReference type="InterPro" id="IPR008978">
    <property type="entry name" value="HSP20-like_chaperone"/>
</dbReference>
<dbReference type="Gene3D" id="2.60.40.790">
    <property type="match status" value="1"/>
</dbReference>
<proteinExistence type="predicted"/>
<feature type="domain" description="SHSP" evidence="1">
    <location>
        <begin position="33"/>
        <end position="143"/>
    </location>
</feature>
<dbReference type="PROSITE" id="PS01031">
    <property type="entry name" value="SHSP"/>
    <property type="match status" value="1"/>
</dbReference>
<dbReference type="Pfam" id="PF00011">
    <property type="entry name" value="HSP20"/>
    <property type="match status" value="1"/>
</dbReference>
<dbReference type="EMBL" id="UOFH01000101">
    <property type="protein sequence ID" value="VAW59719.1"/>
    <property type="molecule type" value="Genomic_DNA"/>
</dbReference>
<sequence length="143" mass="16221">MSMTQYNPWNLFDQLQHEMNRAQAYKAKNEDSAVISDWSPAVDIKEEDNQYLLIADIPGVNTNDIEILMEKNILTIKGERNSELKDEQDGFKRVERKHGVFCRSFTLPEGVNADAIKAKSDSGVLTVAIPKQETVLPRKITVN</sequence>
<dbReference type="AlphaFoldDB" id="A0A3B0XDQ5"/>
<organism evidence="2">
    <name type="scientific">hydrothermal vent metagenome</name>
    <dbReference type="NCBI Taxonomy" id="652676"/>
    <lineage>
        <taxon>unclassified sequences</taxon>
        <taxon>metagenomes</taxon>
        <taxon>ecological metagenomes</taxon>
    </lineage>
</organism>
<dbReference type="SUPFAM" id="SSF49764">
    <property type="entry name" value="HSP20-like chaperones"/>
    <property type="match status" value="1"/>
</dbReference>
<name>A0A3B0XDQ5_9ZZZZ</name>
<protein>
    <recommendedName>
        <fullName evidence="1">SHSP domain-containing protein</fullName>
    </recommendedName>
</protein>
<accession>A0A3B0XDQ5</accession>
<dbReference type="InterPro" id="IPR031107">
    <property type="entry name" value="Small_HSP"/>
</dbReference>
<gene>
    <name evidence="2" type="ORF">MNBD_GAMMA08-122</name>
</gene>
<reference evidence="2" key="1">
    <citation type="submission" date="2018-06" db="EMBL/GenBank/DDBJ databases">
        <authorList>
            <person name="Zhirakovskaya E."/>
        </authorList>
    </citation>
    <scope>NUCLEOTIDE SEQUENCE</scope>
</reference>
<dbReference type="InterPro" id="IPR002068">
    <property type="entry name" value="A-crystallin/Hsp20_dom"/>
</dbReference>